<keyword evidence="2" id="KW-0732">Signal</keyword>
<evidence type="ECO:0000256" key="2">
    <source>
        <dbReference type="SAM" id="SignalP"/>
    </source>
</evidence>
<organism evidence="4">
    <name type="scientific">Oppiella nova</name>
    <dbReference type="NCBI Taxonomy" id="334625"/>
    <lineage>
        <taxon>Eukaryota</taxon>
        <taxon>Metazoa</taxon>
        <taxon>Ecdysozoa</taxon>
        <taxon>Arthropoda</taxon>
        <taxon>Chelicerata</taxon>
        <taxon>Arachnida</taxon>
        <taxon>Acari</taxon>
        <taxon>Acariformes</taxon>
        <taxon>Sarcoptiformes</taxon>
        <taxon>Oribatida</taxon>
        <taxon>Brachypylina</taxon>
        <taxon>Oppioidea</taxon>
        <taxon>Oppiidae</taxon>
        <taxon>Oppiella</taxon>
    </lineage>
</organism>
<dbReference type="Gene3D" id="3.30.60.190">
    <property type="match status" value="1"/>
</dbReference>
<feature type="domain" description="HIT-type" evidence="3">
    <location>
        <begin position="24"/>
        <end position="57"/>
    </location>
</feature>
<dbReference type="AlphaFoldDB" id="A0A7R9M4T0"/>
<dbReference type="EMBL" id="CAJPVJ010006805">
    <property type="protein sequence ID" value="CAG2170747.1"/>
    <property type="molecule type" value="Genomic_DNA"/>
</dbReference>
<evidence type="ECO:0000313" key="4">
    <source>
        <dbReference type="EMBL" id="CAD7653560.1"/>
    </source>
</evidence>
<name>A0A7R9M4T0_9ACAR</name>
<sequence length="403" mass="46457">MFVLLLLLCLTFHSMMDSMCESMCDFCVSKKWRYRCSRCHRRYCSSDCFRSAQHMQCSEEFFRQCVTQELMSRRFDDSSKRRLLEILQRNGSQLTDDLISGEDNTEDIVEEGDDSEDTFEARFKHLDINDSHCLWNQLSDSEKQEFNELLKSGKIGDIVDVWKPWWESASNDSTKPLVTPLDEPTVAQTSDNVPNIPQLVSNITKLEELISKPVSPTVCPAVVNTLFSYCYICRVFNGEYDSIESIDVFVSKCPQLCKRINCQDLSQSLQMCVQEVMTEQPSQMAIQLLYDLKCLIDGPKLKTQCSESPEYVLRALNDLICIINKVKTKCSKSKRKDIELLAKKLQFYMSWSVANGLSLVETTVQINLMIDTMLLMENSNQLQENSEDLRTKLRPKTLITEID</sequence>
<dbReference type="EMBL" id="OC921630">
    <property type="protein sequence ID" value="CAD7653560.1"/>
    <property type="molecule type" value="Genomic_DNA"/>
</dbReference>
<dbReference type="Proteomes" id="UP000728032">
    <property type="component" value="Unassembled WGS sequence"/>
</dbReference>
<evidence type="ECO:0000259" key="3">
    <source>
        <dbReference type="PROSITE" id="PS51083"/>
    </source>
</evidence>
<dbReference type="PROSITE" id="PS51083">
    <property type="entry name" value="ZF_HIT"/>
    <property type="match status" value="1"/>
</dbReference>
<dbReference type="PANTHER" id="PTHR15555">
    <property type="entry name" value="ZINC FINGER HIT DOMAIN CONTAINING PROTEIN 2 PROTEIN FON -RELATED"/>
    <property type="match status" value="1"/>
</dbReference>
<keyword evidence="1" id="KW-0863">Zinc-finger</keyword>
<dbReference type="OrthoDB" id="10005492at2759"/>
<dbReference type="PANTHER" id="PTHR15555:SF0">
    <property type="entry name" value="ZINC FINGER HIT DOMAIN-CONTAINING PROTEIN 2"/>
    <property type="match status" value="1"/>
</dbReference>
<accession>A0A7R9M4T0</accession>
<evidence type="ECO:0000256" key="1">
    <source>
        <dbReference type="PROSITE-ProRule" id="PRU00453"/>
    </source>
</evidence>
<dbReference type="CDD" id="cd23024">
    <property type="entry name" value="zf-HIT_ZNHIT2-3"/>
    <property type="match status" value="1"/>
</dbReference>
<protein>
    <recommendedName>
        <fullName evidence="3">HIT-type domain-containing protein</fullName>
    </recommendedName>
</protein>
<feature type="chain" id="PRO_5035592347" description="HIT-type domain-containing protein" evidence="2">
    <location>
        <begin position="17"/>
        <end position="403"/>
    </location>
</feature>
<keyword evidence="5" id="KW-1185">Reference proteome</keyword>
<keyword evidence="1" id="KW-0479">Metal-binding</keyword>
<proteinExistence type="predicted"/>
<gene>
    <name evidence="4" type="ORF">ONB1V03_LOCUS10213</name>
</gene>
<dbReference type="InterPro" id="IPR007529">
    <property type="entry name" value="Znf_HIT"/>
</dbReference>
<dbReference type="Pfam" id="PF04438">
    <property type="entry name" value="zf-HIT"/>
    <property type="match status" value="1"/>
</dbReference>
<reference evidence="4" key="1">
    <citation type="submission" date="2020-11" db="EMBL/GenBank/DDBJ databases">
        <authorList>
            <person name="Tran Van P."/>
        </authorList>
    </citation>
    <scope>NUCLEOTIDE SEQUENCE</scope>
</reference>
<keyword evidence="1" id="KW-0862">Zinc</keyword>
<evidence type="ECO:0000313" key="5">
    <source>
        <dbReference type="Proteomes" id="UP000728032"/>
    </source>
</evidence>
<dbReference type="SUPFAM" id="SSF144232">
    <property type="entry name" value="HIT/MYND zinc finger-like"/>
    <property type="match status" value="1"/>
</dbReference>
<dbReference type="InterPro" id="IPR039646">
    <property type="entry name" value="ZNHIT2"/>
</dbReference>
<dbReference type="GO" id="GO:0008270">
    <property type="term" value="F:zinc ion binding"/>
    <property type="evidence" value="ECO:0007669"/>
    <property type="project" value="UniProtKB-UniRule"/>
</dbReference>
<feature type="signal peptide" evidence="2">
    <location>
        <begin position="1"/>
        <end position="16"/>
    </location>
</feature>